<organism evidence="1 2">
    <name type="scientific">Scutellospora calospora</name>
    <dbReference type="NCBI Taxonomy" id="85575"/>
    <lineage>
        <taxon>Eukaryota</taxon>
        <taxon>Fungi</taxon>
        <taxon>Fungi incertae sedis</taxon>
        <taxon>Mucoromycota</taxon>
        <taxon>Glomeromycotina</taxon>
        <taxon>Glomeromycetes</taxon>
        <taxon>Diversisporales</taxon>
        <taxon>Gigasporaceae</taxon>
        <taxon>Scutellospora</taxon>
    </lineage>
</organism>
<reference evidence="1" key="1">
    <citation type="submission" date="2021-06" db="EMBL/GenBank/DDBJ databases">
        <authorList>
            <person name="Kallberg Y."/>
            <person name="Tangrot J."/>
            <person name="Rosling A."/>
        </authorList>
    </citation>
    <scope>NUCLEOTIDE SEQUENCE</scope>
    <source>
        <strain evidence="1">AU212A</strain>
    </source>
</reference>
<evidence type="ECO:0000313" key="1">
    <source>
        <dbReference type="EMBL" id="CAG8504133.1"/>
    </source>
</evidence>
<keyword evidence="2" id="KW-1185">Reference proteome</keyword>
<accession>A0ACA9L0M1</accession>
<sequence length="139" mass="15868">MSKQKEENIQSNLEDPLLKNKEKNKEISSMESDKENKTCEIEKNLENKQKHVNTIHDLSNKTNTNKSNKESDDQQPDQEKSNPTKDKEMKMETESLNTDSATLELEENISNTDKAKTTSVSTKKKKGNKRKLQASNNGN</sequence>
<evidence type="ECO:0000313" key="2">
    <source>
        <dbReference type="Proteomes" id="UP000789860"/>
    </source>
</evidence>
<comment type="caution">
    <text evidence="1">The sequence shown here is derived from an EMBL/GenBank/DDBJ whole genome shotgun (WGS) entry which is preliminary data.</text>
</comment>
<name>A0ACA9L0M1_9GLOM</name>
<proteinExistence type="predicted"/>
<dbReference type="EMBL" id="CAJVPM010003645">
    <property type="protein sequence ID" value="CAG8504133.1"/>
    <property type="molecule type" value="Genomic_DNA"/>
</dbReference>
<dbReference type="Proteomes" id="UP000789860">
    <property type="component" value="Unassembled WGS sequence"/>
</dbReference>
<protein>
    <submittedName>
        <fullName evidence="1">2111_t:CDS:1</fullName>
    </submittedName>
</protein>
<gene>
    <name evidence="1" type="ORF">SCALOS_LOCUS3376</name>
</gene>